<feature type="domain" description="N-acetyltransferase" evidence="1">
    <location>
        <begin position="3"/>
        <end position="143"/>
    </location>
</feature>
<accession>A0ABU1AAY9</accession>
<sequence length="394" mass="44994">MTENLRLTTDEDREAFYQLYQYAFNRQDTPQRRTFFMDRYQHGWIYGLHDHDKLVSGLYSLPLQVNFHGIKYAMNGIGDVMSAPEYSGRGGAGKLLTTALNEMAANHIELSYLAPFSYGYYRKFGYEQVFNHTRQTIAAKDLPRIQLTDFSGTMTRYDNEGLKLVNDFYAAQPINQRGGVIRPDWWLHYLSLKHSWSIAIYRNAAGKIEGYLIYERQATTFAIQEWATSTPVAFERLANFVTKHGTTFETFSYEGPSDEHGLDLLADPYPLNVQTVPYMMARIVLLHDFIKKYPFTGTDLAPVRLAITDETLAQNQGIWELQLVAGKVTLNRVSTDLTKRSDLQLSIQQLTKALFGTRSLASEHQHGQIMGELAAAQRLDAVLAHEKPALIDYF</sequence>
<dbReference type="InterPro" id="IPR041380">
    <property type="entry name" value="Acetyltransf_17"/>
</dbReference>
<keyword evidence="2" id="KW-0012">Acyltransferase</keyword>
<proteinExistence type="predicted"/>
<name>A0ABU1AAY9_9LACO</name>
<reference evidence="2 3" key="1">
    <citation type="journal article" date="2023" name="Int. J. Syst. Evol. Microbiol.">
        <title>Lactiplantibacillus brownii sp. nov., a novel psychrotolerant species isolated from sauerkraut.</title>
        <authorList>
            <person name="Heng Y.C."/>
            <person name="Silvaraju S."/>
            <person name="Lee J.K.Y."/>
            <person name="Kittelmann S."/>
        </authorList>
    </citation>
    <scope>NUCLEOTIDE SEQUENCE [LARGE SCALE GENOMIC DNA]</scope>
    <source>
        <strain evidence="2 3">WILCCON 0030</strain>
    </source>
</reference>
<comment type="caution">
    <text evidence="2">The sequence shown here is derived from an EMBL/GenBank/DDBJ whole genome shotgun (WGS) entry which is preliminary data.</text>
</comment>
<dbReference type="InterPro" id="IPR051554">
    <property type="entry name" value="Acetyltransferase_Eis"/>
</dbReference>
<dbReference type="Pfam" id="PF13527">
    <property type="entry name" value="Acetyltransf_9"/>
    <property type="match status" value="1"/>
</dbReference>
<dbReference type="InterPro" id="IPR025559">
    <property type="entry name" value="Eis_dom"/>
</dbReference>
<gene>
    <name evidence="2" type="ORF">RA086_10755</name>
</gene>
<dbReference type="EMBL" id="JAVCWF010000001">
    <property type="protein sequence ID" value="MDQ7938089.1"/>
    <property type="molecule type" value="Genomic_DNA"/>
</dbReference>
<dbReference type="InterPro" id="IPR016181">
    <property type="entry name" value="Acyl_CoA_acyltransferase"/>
</dbReference>
<evidence type="ECO:0000313" key="3">
    <source>
        <dbReference type="Proteomes" id="UP001227831"/>
    </source>
</evidence>
<dbReference type="PANTHER" id="PTHR37817:SF1">
    <property type="entry name" value="N-ACETYLTRANSFERASE EIS"/>
    <property type="match status" value="1"/>
</dbReference>
<dbReference type="Gene3D" id="3.30.1050.10">
    <property type="entry name" value="SCP2 sterol-binding domain"/>
    <property type="match status" value="1"/>
</dbReference>
<dbReference type="PANTHER" id="PTHR37817">
    <property type="entry name" value="N-ACETYLTRANSFERASE EIS"/>
    <property type="match status" value="1"/>
</dbReference>
<dbReference type="SUPFAM" id="SSF55718">
    <property type="entry name" value="SCP-like"/>
    <property type="match status" value="1"/>
</dbReference>
<protein>
    <submittedName>
        <fullName evidence="2">GNAT family N-acetyltransferase</fullName>
        <ecNumber evidence="2">2.3.1.-</ecNumber>
    </submittedName>
</protein>
<dbReference type="Proteomes" id="UP001227831">
    <property type="component" value="Unassembled WGS sequence"/>
</dbReference>
<dbReference type="PROSITE" id="PS51186">
    <property type="entry name" value="GNAT"/>
    <property type="match status" value="1"/>
</dbReference>
<dbReference type="Pfam" id="PF17668">
    <property type="entry name" value="Acetyltransf_17"/>
    <property type="match status" value="1"/>
</dbReference>
<dbReference type="GO" id="GO:0016746">
    <property type="term" value="F:acyltransferase activity"/>
    <property type="evidence" value="ECO:0007669"/>
    <property type="project" value="UniProtKB-KW"/>
</dbReference>
<dbReference type="InterPro" id="IPR036527">
    <property type="entry name" value="SCP2_sterol-bd_dom_sf"/>
</dbReference>
<dbReference type="SUPFAM" id="SSF55729">
    <property type="entry name" value="Acyl-CoA N-acyltransferases (Nat)"/>
    <property type="match status" value="1"/>
</dbReference>
<evidence type="ECO:0000313" key="2">
    <source>
        <dbReference type="EMBL" id="MDQ7938089.1"/>
    </source>
</evidence>
<evidence type="ECO:0000259" key="1">
    <source>
        <dbReference type="PROSITE" id="PS51186"/>
    </source>
</evidence>
<keyword evidence="2" id="KW-0808">Transferase</keyword>
<keyword evidence="3" id="KW-1185">Reference proteome</keyword>
<dbReference type="Pfam" id="PF13530">
    <property type="entry name" value="SCP2_2"/>
    <property type="match status" value="1"/>
</dbReference>
<dbReference type="RefSeq" id="WP_308703789.1">
    <property type="nucleotide sequence ID" value="NZ_JAVCWF010000001.1"/>
</dbReference>
<dbReference type="Gene3D" id="3.40.630.30">
    <property type="match status" value="2"/>
</dbReference>
<organism evidence="2 3">
    <name type="scientific">Lactiplantibacillus brownii</name>
    <dbReference type="NCBI Taxonomy" id="3069269"/>
    <lineage>
        <taxon>Bacteria</taxon>
        <taxon>Bacillati</taxon>
        <taxon>Bacillota</taxon>
        <taxon>Bacilli</taxon>
        <taxon>Lactobacillales</taxon>
        <taxon>Lactobacillaceae</taxon>
        <taxon>Lactiplantibacillus</taxon>
    </lineage>
</organism>
<dbReference type="EC" id="2.3.1.-" evidence="2"/>
<dbReference type="InterPro" id="IPR000182">
    <property type="entry name" value="GNAT_dom"/>
</dbReference>